<accession>E5B8T9</accession>
<dbReference type="AlphaFoldDB" id="E5B8T9"/>
<dbReference type="Gene3D" id="3.90.210.10">
    <property type="entry name" value="Heat-Labile Enterotoxin, subunit A"/>
    <property type="match status" value="1"/>
</dbReference>
<evidence type="ECO:0000313" key="4">
    <source>
        <dbReference type="EMBL" id="CBX81894.1"/>
    </source>
</evidence>
<dbReference type="Pfam" id="PF03527">
    <property type="entry name" value="RHS"/>
    <property type="match status" value="1"/>
</dbReference>
<dbReference type="PRINTS" id="PR00394">
    <property type="entry name" value="RHSPROTEIN"/>
</dbReference>
<reference evidence="4" key="1">
    <citation type="journal article" date="2011" name="J. Bacteriol.">
        <title>Genome Sequence of an Erwinia amylovora Strain with Pathogenicity Restricted to Rubus Plants.</title>
        <authorList>
            <person name="Powney R."/>
            <person name="Smits T.H."/>
            <person name="Sawbridge T."/>
            <person name="Frey B."/>
            <person name="Blom J."/>
            <person name="Frey J.E."/>
            <person name="Plummer K.M."/>
            <person name="Beer S.V."/>
            <person name="Luck J."/>
            <person name="Duffy B."/>
            <person name="Rodoni B."/>
        </authorList>
    </citation>
    <scope>NUCLEOTIDE SEQUENCE</scope>
    <source>
        <strain evidence="4">ATCC BAA-2158</strain>
    </source>
</reference>
<dbReference type="PANTHER" id="PTHR32305">
    <property type="match status" value="1"/>
</dbReference>
<dbReference type="EMBL" id="FR719195">
    <property type="protein sequence ID" value="CBX81894.1"/>
    <property type="molecule type" value="Genomic_DNA"/>
</dbReference>
<gene>
    <name evidence="4" type="primary">rhsE5</name>
    <name evidence="4" type="ORF">EAIL5_3074</name>
</gene>
<evidence type="ECO:0000259" key="3">
    <source>
        <dbReference type="Pfam" id="PF22596"/>
    </source>
</evidence>
<protein>
    <submittedName>
        <fullName evidence="4">Teneurin-1 Ten-1; Tenascin-M1; Ten-m1; Protein Odd Oz/ten-m homolog 1</fullName>
    </submittedName>
</protein>
<dbReference type="InterPro" id="IPR050708">
    <property type="entry name" value="T6SS_VgrG/RHS"/>
</dbReference>
<evidence type="ECO:0000256" key="1">
    <source>
        <dbReference type="ARBA" id="ARBA00009455"/>
    </source>
</evidence>
<proteinExistence type="inferred from homology"/>
<feature type="domain" description="RHS protein conserved region" evidence="2">
    <location>
        <begin position="40"/>
        <end position="73"/>
    </location>
</feature>
<dbReference type="PANTHER" id="PTHR32305:SF15">
    <property type="entry name" value="PROTEIN RHSA-RELATED"/>
    <property type="match status" value="1"/>
</dbReference>
<comment type="similarity">
    <text evidence="1">Belongs to the RHS family.</text>
</comment>
<evidence type="ECO:0000259" key="2">
    <source>
        <dbReference type="Pfam" id="PF03527"/>
    </source>
</evidence>
<dbReference type="Gene3D" id="2.180.10.10">
    <property type="entry name" value="RHS repeat-associated core"/>
    <property type="match status" value="1"/>
</dbReference>
<dbReference type="SUPFAM" id="SSF56399">
    <property type="entry name" value="ADP-ribosylation"/>
    <property type="match status" value="1"/>
</dbReference>
<name>E5B8T9_ERWAM</name>
<organism evidence="4">
    <name type="scientific">Erwinia amylovora ATCC BAA-2158</name>
    <dbReference type="NCBI Taxonomy" id="889211"/>
    <lineage>
        <taxon>Bacteria</taxon>
        <taxon>Pseudomonadati</taxon>
        <taxon>Pseudomonadota</taxon>
        <taxon>Gammaproteobacteria</taxon>
        <taxon>Enterobacterales</taxon>
        <taxon>Erwiniaceae</taxon>
        <taxon>Erwinia</taxon>
    </lineage>
</organism>
<dbReference type="InterPro" id="IPR001826">
    <property type="entry name" value="RHS"/>
</dbReference>
<dbReference type="Pfam" id="PF22596">
    <property type="entry name" value="Scabin-like"/>
    <property type="match status" value="1"/>
</dbReference>
<dbReference type="InterPro" id="IPR054695">
    <property type="entry name" value="Pierisin-like_dom"/>
</dbReference>
<dbReference type="InterPro" id="IPR022385">
    <property type="entry name" value="Rhs_assc_core"/>
</dbReference>
<sequence>MMGERSSRTPQRRTRYIYGEGGWEPLARVDSVGEDDPGKVFWYHTELNGLPERMTDEYGERVWQGRFSAWGETEHESSPRGLRQNLRFQGQYFDAETGLHYNLFRYYDPAGGRFTQTDPIGLAGGLNLYAYAPNPLSWVDPLGLSKCKANFLYRGDKRAPNIIFREGFKPLGDSSDLLLHARDNRSPPSHFISTSSDIEVAQNFAARDEQKGFVYAIRQQPNAIDVNKTLGKNTPFPDEIEMAVPGSISNKDVLGVTPVNGDGSFVGFSFINFFGG</sequence>
<feature type="domain" description="Pierisin-like" evidence="3">
    <location>
        <begin position="152"/>
        <end position="263"/>
    </location>
</feature>
<dbReference type="NCBIfam" id="TIGR03696">
    <property type="entry name" value="Rhs_assc_core"/>
    <property type="match status" value="1"/>
</dbReference>